<dbReference type="RefSeq" id="WP_027265500.1">
    <property type="nucleotide sequence ID" value="NZ_AP024961.1"/>
</dbReference>
<name>A0AAN5Q172_LEGPN</name>
<reference evidence="1" key="1">
    <citation type="journal article" date="2018" name="Genome Biol.">
        <title>SKESA: strategic k-mer extension for scrupulous assemblies.</title>
        <authorList>
            <person name="Souvorov A."/>
            <person name="Agarwala R."/>
            <person name="Lipman D.J."/>
        </authorList>
    </citation>
    <scope>NUCLEOTIDE SEQUENCE</scope>
    <source>
        <strain evidence="1">CL18-200174</strain>
    </source>
</reference>
<dbReference type="EMBL" id="DACWOD010000004">
    <property type="protein sequence ID" value="HAU2395886.1"/>
    <property type="molecule type" value="Genomic_DNA"/>
</dbReference>
<organism evidence="1 2">
    <name type="scientific">Legionella pneumophila</name>
    <dbReference type="NCBI Taxonomy" id="446"/>
    <lineage>
        <taxon>Bacteria</taxon>
        <taxon>Pseudomonadati</taxon>
        <taxon>Pseudomonadota</taxon>
        <taxon>Gammaproteobacteria</taxon>
        <taxon>Legionellales</taxon>
        <taxon>Legionellaceae</taxon>
        <taxon>Legionella</taxon>
    </lineage>
</organism>
<comment type="caution">
    <text evidence="1">The sequence shown here is derived from an EMBL/GenBank/DDBJ whole genome shotgun (WGS) entry which is preliminary data.</text>
</comment>
<gene>
    <name evidence="1" type="ORF">JBK99_06005</name>
</gene>
<dbReference type="Proteomes" id="UP000863577">
    <property type="component" value="Unassembled WGS sequence"/>
</dbReference>
<evidence type="ECO:0000313" key="1">
    <source>
        <dbReference type="EMBL" id="HAU2395886.1"/>
    </source>
</evidence>
<protein>
    <submittedName>
        <fullName evidence="1">Uncharacterized protein</fullName>
    </submittedName>
</protein>
<reference evidence="1" key="2">
    <citation type="submission" date="2019-09" db="EMBL/GenBank/DDBJ databases">
        <authorList>
            <consortium name="NCBI Pathogen Detection Project"/>
        </authorList>
    </citation>
    <scope>NUCLEOTIDE SEQUENCE</scope>
    <source>
        <strain evidence="1">CL18-200174</strain>
    </source>
</reference>
<accession>A0AAN5Q172</accession>
<evidence type="ECO:0000313" key="2">
    <source>
        <dbReference type="Proteomes" id="UP000863577"/>
    </source>
</evidence>
<dbReference type="AlphaFoldDB" id="A0AAN5Q172"/>
<proteinExistence type="predicted"/>
<sequence>MSDVKPYLSSDTQVKLHFQRMGQLNNTPPLVIQPQSVRLDFIQYCLSQDRNLQSPQTTLDNYLKQDKNLMPETENSREPLSQGDINRKKLSLLFSHLSAFNYNMEGLTIEPVAVADMIKKMQDINQMNDQEVAEYLDKLIGEKIPGHESMSIESFLDNIHDLYKNDGVSFHCYLRENFFNPLKADAIKKAEPALNYFMPDLFCQKHINTCELVTTMTILKKVVTNFNQMQNICLDSNNLPIAVIEAQKRIKELEQKFENHLKNPSTHKENDIKKLVHDYQKEVEKIQIEMEKSFGKKFNPEITPYLKKYDNHTLSTIHHLVTTRIVPEGFDVDEWELKNTLQDKCSSFQNKLLSDHLPMIIEKDIVKNLHKDTANPEEKKSFLDNLKQMFLYGKSRAFTDFIVCGHALVMDICNNGLLKVLEHRNARKETTVLSHQGLKDLGIQSVHDKHSNPAKEALNSIEQKLKILYMERENLVKIKVGTQDDPLVHSEISSMLVKKDNEIRDLLEVEKNLKIKYSPEKPKVTHGAFHRIKEEFQKIKTEIIGENKARDKQEVLENERNELNLADRRLT</sequence>